<protein>
    <submittedName>
        <fullName evidence="1">Uncharacterized protein</fullName>
    </submittedName>
</protein>
<evidence type="ECO:0000313" key="1">
    <source>
        <dbReference type="EMBL" id="ARF11821.1"/>
    </source>
</evidence>
<gene>
    <name evidence="1" type="ORF">Klosneuvirus_2_257</name>
</gene>
<sequence>MNIDIFQVNKLCQQTYKIISPLIKNTFKKILTETEIVYIYKNLQLIIDKSGNKKCYEIASKEVKNINDKFITHNYYLKDIPFALFPMLDKYNDQYERTIDKYIYKDIEFMIIRENDTLYFKVKDDVNLNKIIKEIA</sequence>
<name>A0A1V0SJI7_9VIRU</name>
<dbReference type="EMBL" id="KY684109">
    <property type="protein sequence ID" value="ARF11821.1"/>
    <property type="molecule type" value="Genomic_DNA"/>
</dbReference>
<reference evidence="1" key="1">
    <citation type="journal article" date="2017" name="Science">
        <title>Giant viruses with an expanded complement of translation system components.</title>
        <authorList>
            <person name="Schulz F."/>
            <person name="Yutin N."/>
            <person name="Ivanova N.N."/>
            <person name="Ortega D.R."/>
            <person name="Lee T.K."/>
            <person name="Vierheilig J."/>
            <person name="Daims H."/>
            <person name="Horn M."/>
            <person name="Wagner M."/>
            <person name="Jensen G.J."/>
            <person name="Kyrpides N.C."/>
            <person name="Koonin E.V."/>
            <person name="Woyke T."/>
        </authorList>
    </citation>
    <scope>NUCLEOTIDE SEQUENCE</scope>
    <source>
        <strain evidence="1">KNV1</strain>
    </source>
</reference>
<organism evidence="1">
    <name type="scientific">Klosneuvirus KNV1</name>
    <dbReference type="NCBI Taxonomy" id="1977640"/>
    <lineage>
        <taxon>Viruses</taxon>
        <taxon>Varidnaviria</taxon>
        <taxon>Bamfordvirae</taxon>
        <taxon>Nucleocytoviricota</taxon>
        <taxon>Megaviricetes</taxon>
        <taxon>Imitervirales</taxon>
        <taxon>Mimiviridae</taxon>
        <taxon>Klosneuvirinae</taxon>
        <taxon>Klosneuvirus</taxon>
    </lineage>
</organism>
<proteinExistence type="predicted"/>
<accession>A0A1V0SJI7</accession>